<sequence>MTGLITLIAEDQHFQVPRDVLTRSSLYFHAAFESGMAESKTKQFSFPNFTAHQLAMVVHFSRYEYTIWGDALDMQNNNSDYCSNCPEKFKILEALDLTDAADYFQMPKLIQMCVQRLSYIMDNLFQPKSIHLHESHGCDIFSTILKELVKVSHCGNASVNKLFSEYTSKYPHFLLRPCLSESNLQLDLINLVVNYLSKNIVCIPNEDVVLDIVLGWLQTLKSTEFYNENIVHSFLHCIRPGLLSVQGQSKLLEYWHKYHAEFKWYGKLTYDDMKTFFKSIPHGGMFSKPSSPLSQIQLSLLKPRAESLCLLGLAPNSSNNLEFWIFNLHNGTYHNCPLPAHCLRELDLDSSGLGDIDRRIYFCPLTYGPSTYQNSLFVVCFDPNSGALNGFAWCLATCRAKSIPRLFLSPSNNRNNSLSFFSFRSRRIGLTTLSSGLYMYYVLSLQEVAWLCAFRFDLNTWEWYEMEPYCLSKSQNGILLFTPIEQLSPVAPDGWLYANIETVSSSNNSRHPRHGLHQTSSLRSQLFRFRPQPDKKLLVVEYLPNPPFLIRMYRLFAITCSSNGDCCDKTYLFPMGTCSRDLAATHYCFDTSSCQWLRWSPVQTPPSSNNELEAVNRPPLENTGLVFNLCPKILGFRGLVCATHLLNESVGENDSLLLKSSPYPSASSYITNSASFDESPSLSRSSSAKDDDGDDDDEMKNAEIVSSVNENRLTTMLVLAGRPDQNKQVSCGIWFHHPKQYFNHNNNNNNGNNTD</sequence>
<dbReference type="Proteomes" id="UP000050795">
    <property type="component" value="Unassembled WGS sequence"/>
</dbReference>
<dbReference type="PANTHER" id="PTHR24412:SF489">
    <property type="entry name" value="RING FINGER DOMAIN AND KELCH REPEAT-CONTAINING PROTEIN DDB_G0271372"/>
    <property type="match status" value="1"/>
</dbReference>
<feature type="compositionally biased region" description="Polar residues" evidence="3">
    <location>
        <begin position="672"/>
        <end position="686"/>
    </location>
</feature>
<evidence type="ECO:0000313" key="5">
    <source>
        <dbReference type="Proteomes" id="UP000050795"/>
    </source>
</evidence>
<dbReference type="InterPro" id="IPR000210">
    <property type="entry name" value="BTB/POZ_dom"/>
</dbReference>
<proteinExistence type="predicted"/>
<accession>A0AA85K1C8</accession>
<feature type="region of interest" description="Disordered" evidence="3">
    <location>
        <begin position="672"/>
        <end position="698"/>
    </location>
</feature>
<name>A0AA85K1C8_TRIRE</name>
<evidence type="ECO:0000256" key="3">
    <source>
        <dbReference type="SAM" id="MobiDB-lite"/>
    </source>
</evidence>
<organism evidence="5 6">
    <name type="scientific">Trichobilharzia regenti</name>
    <name type="common">Nasal bird schistosome</name>
    <dbReference type="NCBI Taxonomy" id="157069"/>
    <lineage>
        <taxon>Eukaryota</taxon>
        <taxon>Metazoa</taxon>
        <taxon>Spiralia</taxon>
        <taxon>Lophotrochozoa</taxon>
        <taxon>Platyhelminthes</taxon>
        <taxon>Trematoda</taxon>
        <taxon>Digenea</taxon>
        <taxon>Strigeidida</taxon>
        <taxon>Schistosomatoidea</taxon>
        <taxon>Schistosomatidae</taxon>
        <taxon>Trichobilharzia</taxon>
    </lineage>
</organism>
<dbReference type="InterPro" id="IPR011333">
    <property type="entry name" value="SKP1/BTB/POZ_sf"/>
</dbReference>
<dbReference type="SUPFAM" id="SSF54695">
    <property type="entry name" value="POZ domain"/>
    <property type="match status" value="1"/>
</dbReference>
<evidence type="ECO:0000313" key="6">
    <source>
        <dbReference type="WBParaSite" id="TREG1_54970.1"/>
    </source>
</evidence>
<dbReference type="PROSITE" id="PS50097">
    <property type="entry name" value="BTB"/>
    <property type="match status" value="1"/>
</dbReference>
<dbReference type="Pfam" id="PF00651">
    <property type="entry name" value="BTB"/>
    <property type="match status" value="1"/>
</dbReference>
<dbReference type="PANTHER" id="PTHR24412">
    <property type="entry name" value="KELCH PROTEIN"/>
    <property type="match status" value="1"/>
</dbReference>
<evidence type="ECO:0000256" key="2">
    <source>
        <dbReference type="ARBA" id="ARBA00022737"/>
    </source>
</evidence>
<protein>
    <recommendedName>
        <fullName evidence="4">BTB domain-containing protein</fullName>
    </recommendedName>
</protein>
<evidence type="ECO:0000259" key="4">
    <source>
        <dbReference type="PROSITE" id="PS50097"/>
    </source>
</evidence>
<keyword evidence="2" id="KW-0677">Repeat</keyword>
<dbReference type="Gene3D" id="3.30.710.10">
    <property type="entry name" value="Potassium Channel Kv1.1, Chain A"/>
    <property type="match status" value="1"/>
</dbReference>
<evidence type="ECO:0000256" key="1">
    <source>
        <dbReference type="ARBA" id="ARBA00022441"/>
    </source>
</evidence>
<keyword evidence="5" id="KW-1185">Reference proteome</keyword>
<keyword evidence="1" id="KW-0880">Kelch repeat</keyword>
<reference evidence="6" key="2">
    <citation type="submission" date="2023-11" db="UniProtKB">
        <authorList>
            <consortium name="WormBaseParasite"/>
        </authorList>
    </citation>
    <scope>IDENTIFICATION</scope>
</reference>
<dbReference type="WBParaSite" id="TREG1_54970.1">
    <property type="protein sequence ID" value="TREG1_54970.1"/>
    <property type="gene ID" value="TREG1_54970"/>
</dbReference>
<dbReference type="SMART" id="SM00225">
    <property type="entry name" value="BTB"/>
    <property type="match status" value="1"/>
</dbReference>
<dbReference type="AlphaFoldDB" id="A0AA85K1C8"/>
<feature type="domain" description="BTB" evidence="4">
    <location>
        <begin position="3"/>
        <end position="60"/>
    </location>
</feature>
<reference evidence="5" key="1">
    <citation type="submission" date="2022-06" db="EMBL/GenBank/DDBJ databases">
        <authorList>
            <person name="Berger JAMES D."/>
            <person name="Berger JAMES D."/>
        </authorList>
    </citation>
    <scope>NUCLEOTIDE SEQUENCE [LARGE SCALE GENOMIC DNA]</scope>
</reference>